<evidence type="ECO:0000256" key="2">
    <source>
        <dbReference type="ARBA" id="ARBA00006679"/>
    </source>
</evidence>
<evidence type="ECO:0000256" key="7">
    <source>
        <dbReference type="SAM" id="Phobius"/>
    </source>
</evidence>
<accession>A0A3L7AH60</accession>
<feature type="transmembrane region" description="Helical" evidence="7">
    <location>
        <begin position="105"/>
        <end position="128"/>
    </location>
</feature>
<dbReference type="InterPro" id="IPR051907">
    <property type="entry name" value="DoxX-like_oxidoreductase"/>
</dbReference>
<reference evidence="8 9" key="1">
    <citation type="submission" date="2018-10" db="EMBL/GenBank/DDBJ databases">
        <authorList>
            <person name="Li J."/>
        </authorList>
    </citation>
    <scope>NUCLEOTIDE SEQUENCE [LARGE SCALE GENOMIC DNA]</scope>
    <source>
        <strain evidence="8 9">JCM 11654</strain>
    </source>
</reference>
<comment type="subcellular location">
    <subcellularLocation>
        <location evidence="1">Cell membrane</location>
        <topology evidence="1">Multi-pass membrane protein</topology>
    </subcellularLocation>
</comment>
<evidence type="ECO:0000313" key="8">
    <source>
        <dbReference type="EMBL" id="RLP79374.1"/>
    </source>
</evidence>
<keyword evidence="6 7" id="KW-0472">Membrane</keyword>
<evidence type="ECO:0000313" key="9">
    <source>
        <dbReference type="Proteomes" id="UP000269438"/>
    </source>
</evidence>
<dbReference type="AlphaFoldDB" id="A0A3L7AH60"/>
<organism evidence="8 9">
    <name type="scientific">Mycetocola lacteus</name>
    <dbReference type="NCBI Taxonomy" id="76637"/>
    <lineage>
        <taxon>Bacteria</taxon>
        <taxon>Bacillati</taxon>
        <taxon>Actinomycetota</taxon>
        <taxon>Actinomycetes</taxon>
        <taxon>Micrococcales</taxon>
        <taxon>Microbacteriaceae</taxon>
        <taxon>Mycetocola</taxon>
    </lineage>
</organism>
<keyword evidence="5 7" id="KW-1133">Transmembrane helix</keyword>
<evidence type="ECO:0000256" key="5">
    <source>
        <dbReference type="ARBA" id="ARBA00022989"/>
    </source>
</evidence>
<keyword evidence="3" id="KW-1003">Cell membrane</keyword>
<dbReference type="InterPro" id="IPR032808">
    <property type="entry name" value="DoxX"/>
</dbReference>
<protein>
    <submittedName>
        <fullName evidence="8">DoxX family protein</fullName>
    </submittedName>
</protein>
<dbReference type="PANTHER" id="PTHR33452">
    <property type="entry name" value="OXIDOREDUCTASE CATD-RELATED"/>
    <property type="match status" value="1"/>
</dbReference>
<evidence type="ECO:0000256" key="1">
    <source>
        <dbReference type="ARBA" id="ARBA00004651"/>
    </source>
</evidence>
<name>A0A3L7AH60_9MICO</name>
<dbReference type="PANTHER" id="PTHR33452:SF1">
    <property type="entry name" value="INNER MEMBRANE PROTEIN YPHA-RELATED"/>
    <property type="match status" value="1"/>
</dbReference>
<comment type="similarity">
    <text evidence="2">Belongs to the DoxX family.</text>
</comment>
<proteinExistence type="inferred from homology"/>
<comment type="caution">
    <text evidence="8">The sequence shown here is derived from an EMBL/GenBank/DDBJ whole genome shotgun (WGS) entry which is preliminary data.</text>
</comment>
<evidence type="ECO:0000256" key="6">
    <source>
        <dbReference type="ARBA" id="ARBA00023136"/>
    </source>
</evidence>
<dbReference type="OrthoDB" id="1122432at2"/>
<dbReference type="RefSeq" id="WP_121689535.1">
    <property type="nucleotide sequence ID" value="NZ_RCUY01000015.1"/>
</dbReference>
<gene>
    <name evidence="8" type="ORF">D9V34_16465</name>
</gene>
<sequence length="145" mass="14534">MTPSTTSSLGLALLRVALGVVFFAHGWQKLTEFTLAGTTEAFRGMGVPLPELVGPAVAILEIVGGAALILGLATRIVAGLLVLDMLGALFLVHASAGIFVDAGGFELVLALAAGAAALALTGPGTFSADHLVRGLRRGRSTAATA</sequence>
<dbReference type="Pfam" id="PF07681">
    <property type="entry name" value="DoxX"/>
    <property type="match status" value="1"/>
</dbReference>
<keyword evidence="4 7" id="KW-0812">Transmembrane</keyword>
<evidence type="ECO:0000256" key="4">
    <source>
        <dbReference type="ARBA" id="ARBA00022692"/>
    </source>
</evidence>
<dbReference type="GO" id="GO:0005886">
    <property type="term" value="C:plasma membrane"/>
    <property type="evidence" value="ECO:0007669"/>
    <property type="project" value="UniProtKB-SubCell"/>
</dbReference>
<feature type="transmembrane region" description="Helical" evidence="7">
    <location>
        <begin position="52"/>
        <end position="73"/>
    </location>
</feature>
<evidence type="ECO:0000256" key="3">
    <source>
        <dbReference type="ARBA" id="ARBA00022475"/>
    </source>
</evidence>
<dbReference type="Proteomes" id="UP000269438">
    <property type="component" value="Unassembled WGS sequence"/>
</dbReference>
<keyword evidence="9" id="KW-1185">Reference proteome</keyword>
<feature type="transmembrane region" description="Helical" evidence="7">
    <location>
        <begin position="80"/>
        <end position="99"/>
    </location>
</feature>
<dbReference type="EMBL" id="RCUY01000015">
    <property type="protein sequence ID" value="RLP79374.1"/>
    <property type="molecule type" value="Genomic_DNA"/>
</dbReference>